<dbReference type="InterPro" id="IPR051016">
    <property type="entry name" value="Diverse_Substrate_AcTransf"/>
</dbReference>
<dbReference type="Pfam" id="PF00583">
    <property type="entry name" value="Acetyltransf_1"/>
    <property type="match status" value="1"/>
</dbReference>
<reference evidence="5 6" key="1">
    <citation type="submission" date="2020-04" db="EMBL/GenBank/DDBJ databases">
        <authorList>
            <person name="Alioto T."/>
            <person name="Alioto T."/>
            <person name="Gomez Garrido J."/>
        </authorList>
    </citation>
    <scope>NUCLEOTIDE SEQUENCE [LARGE SCALE GENOMIC DNA]</scope>
</reference>
<sequence>MSAVLVRPARREDCGEIQRLIQALATFEKFPHGPKLTIEDLERDGFESSPAKFKCFVAEMPDESKTFCGYAMYFPIYSSWMGKGIRIEDLYVTPEFHGTGLGKRLFSLVAKEAYEGDFCRVEFTALGWNPAAGFYRHLGAENVTDSEERNVWRLYRNGMEKLLLHAK</sequence>
<dbReference type="FunFam" id="3.40.630.30:FF:000064">
    <property type="entry name" value="GNAT family acetyltransferase"/>
    <property type="match status" value="1"/>
</dbReference>
<dbReference type="EMBL" id="CADEPI010000271">
    <property type="protein sequence ID" value="CAB3382439.1"/>
    <property type="molecule type" value="Genomic_DNA"/>
</dbReference>
<accession>A0A8S1DFM6</accession>
<proteinExistence type="inferred from homology"/>
<dbReference type="AlphaFoldDB" id="A0A8S1DFM6"/>
<dbReference type="Proteomes" id="UP000494165">
    <property type="component" value="Unassembled WGS sequence"/>
</dbReference>
<dbReference type="Gene3D" id="3.40.630.30">
    <property type="match status" value="1"/>
</dbReference>
<dbReference type="PANTHER" id="PTHR10545">
    <property type="entry name" value="DIAMINE N-ACETYLTRANSFERASE"/>
    <property type="match status" value="1"/>
</dbReference>
<dbReference type="PROSITE" id="PS51186">
    <property type="entry name" value="GNAT"/>
    <property type="match status" value="1"/>
</dbReference>
<keyword evidence="3" id="KW-0012">Acyltransferase</keyword>
<evidence type="ECO:0000256" key="2">
    <source>
        <dbReference type="ARBA" id="ARBA00022679"/>
    </source>
</evidence>
<evidence type="ECO:0000313" key="6">
    <source>
        <dbReference type="Proteomes" id="UP000494165"/>
    </source>
</evidence>
<dbReference type="CDD" id="cd04301">
    <property type="entry name" value="NAT_SF"/>
    <property type="match status" value="1"/>
</dbReference>
<protein>
    <recommendedName>
        <fullName evidence="4">N-acetyltransferase domain-containing protein</fullName>
    </recommendedName>
</protein>
<comment type="caution">
    <text evidence="5">The sequence shown here is derived from an EMBL/GenBank/DDBJ whole genome shotgun (WGS) entry which is preliminary data.</text>
</comment>
<dbReference type="OrthoDB" id="7305308at2759"/>
<evidence type="ECO:0000313" key="5">
    <source>
        <dbReference type="EMBL" id="CAB3382439.1"/>
    </source>
</evidence>
<comment type="similarity">
    <text evidence="1">Belongs to the acetyltransferase family.</text>
</comment>
<feature type="domain" description="N-acetyltransferase" evidence="4">
    <location>
        <begin position="4"/>
        <end position="164"/>
    </location>
</feature>
<dbReference type="GO" id="GO:0008080">
    <property type="term" value="F:N-acetyltransferase activity"/>
    <property type="evidence" value="ECO:0007669"/>
    <property type="project" value="UniProtKB-ARBA"/>
</dbReference>
<dbReference type="InterPro" id="IPR000182">
    <property type="entry name" value="GNAT_dom"/>
</dbReference>
<dbReference type="SUPFAM" id="SSF55729">
    <property type="entry name" value="Acyl-CoA N-acyltransferases (Nat)"/>
    <property type="match status" value="1"/>
</dbReference>
<organism evidence="5 6">
    <name type="scientific">Cloeon dipterum</name>
    <dbReference type="NCBI Taxonomy" id="197152"/>
    <lineage>
        <taxon>Eukaryota</taxon>
        <taxon>Metazoa</taxon>
        <taxon>Ecdysozoa</taxon>
        <taxon>Arthropoda</taxon>
        <taxon>Hexapoda</taxon>
        <taxon>Insecta</taxon>
        <taxon>Pterygota</taxon>
        <taxon>Palaeoptera</taxon>
        <taxon>Ephemeroptera</taxon>
        <taxon>Pisciforma</taxon>
        <taxon>Baetidae</taxon>
        <taxon>Cloeon</taxon>
    </lineage>
</organism>
<evidence type="ECO:0000256" key="3">
    <source>
        <dbReference type="ARBA" id="ARBA00023315"/>
    </source>
</evidence>
<dbReference type="InterPro" id="IPR016181">
    <property type="entry name" value="Acyl_CoA_acyltransferase"/>
</dbReference>
<evidence type="ECO:0000259" key="4">
    <source>
        <dbReference type="PROSITE" id="PS51186"/>
    </source>
</evidence>
<dbReference type="PANTHER" id="PTHR10545:SF29">
    <property type="entry name" value="GH14572P-RELATED"/>
    <property type="match status" value="1"/>
</dbReference>
<keyword evidence="6" id="KW-1185">Reference proteome</keyword>
<evidence type="ECO:0000256" key="1">
    <source>
        <dbReference type="ARBA" id="ARBA00008694"/>
    </source>
</evidence>
<keyword evidence="2" id="KW-0808">Transferase</keyword>
<name>A0A8S1DFM6_9INSE</name>
<gene>
    <name evidence="5" type="ORF">CLODIP_2_CD01446</name>
</gene>